<dbReference type="InterPro" id="IPR029028">
    <property type="entry name" value="Alpha/beta_knot_MTases"/>
</dbReference>
<evidence type="ECO:0000256" key="1">
    <source>
        <dbReference type="ARBA" id="ARBA00007228"/>
    </source>
</evidence>
<dbReference type="RefSeq" id="WP_114800494.1">
    <property type="nucleotide sequence ID" value="NZ_CP139961.1"/>
</dbReference>
<gene>
    <name evidence="6" type="ORF">U0021_01345</name>
</gene>
<name>A0ABZ0WYD1_9GAMM</name>
<evidence type="ECO:0000256" key="4">
    <source>
        <dbReference type="ARBA" id="ARBA00022691"/>
    </source>
</evidence>
<keyword evidence="7" id="KW-1185">Reference proteome</keyword>
<dbReference type="InterPro" id="IPR001537">
    <property type="entry name" value="SpoU_MeTrfase"/>
</dbReference>
<dbReference type="PANTHER" id="PTHR42786">
    <property type="entry name" value="TRNA/RRNA METHYLTRANSFERASE"/>
    <property type="match status" value="1"/>
</dbReference>
<protein>
    <submittedName>
        <fullName evidence="6">TrmH family RNA methyltransferase</fullName>
    </submittedName>
</protein>
<dbReference type="Gene3D" id="3.40.1280.10">
    <property type="match status" value="1"/>
</dbReference>
<keyword evidence="2 6" id="KW-0489">Methyltransferase</keyword>
<sequence>MTHALLKSWLSRIRIVMIGTTLPANIGSAARALHTMGLDDLVVVNPRLPIDDSSYANAAGAGALLDKTCITKDLKDAIGDCMLIFAASARSRQMPRPVLTPSMAAQVALKQLSKTDPTNDLAPSLADTAQSSDDFLNALPKIAILFGREDRGLTNEELSLADYHIQIPANPDYPVLNVASAIQVIAANFFDQFASTLTSSPLISTKQTQGVQQENHSLPIHIRTDWDEPAITQAQAASLEGALIALMQRLNLAHDDDLKHLPNRLSRLNSRLQLDQKEYALIRALIAKIDKSLP</sequence>
<accession>A0ABZ0WYD1</accession>
<evidence type="ECO:0000256" key="2">
    <source>
        <dbReference type="ARBA" id="ARBA00022603"/>
    </source>
</evidence>
<dbReference type="Pfam" id="PF00588">
    <property type="entry name" value="SpoU_methylase"/>
    <property type="match status" value="1"/>
</dbReference>
<dbReference type="GO" id="GO:0032259">
    <property type="term" value="P:methylation"/>
    <property type="evidence" value="ECO:0007669"/>
    <property type="project" value="UniProtKB-KW"/>
</dbReference>
<organism evidence="6 7">
    <name type="scientific">Moraxella canis</name>
    <dbReference type="NCBI Taxonomy" id="90239"/>
    <lineage>
        <taxon>Bacteria</taxon>
        <taxon>Pseudomonadati</taxon>
        <taxon>Pseudomonadota</taxon>
        <taxon>Gammaproteobacteria</taxon>
        <taxon>Moraxellales</taxon>
        <taxon>Moraxellaceae</taxon>
        <taxon>Moraxella</taxon>
    </lineage>
</organism>
<feature type="domain" description="tRNA/rRNA methyltransferase SpoU type" evidence="5">
    <location>
        <begin position="13"/>
        <end position="186"/>
    </location>
</feature>
<dbReference type="SUPFAM" id="SSF75217">
    <property type="entry name" value="alpha/beta knot"/>
    <property type="match status" value="1"/>
</dbReference>
<comment type="similarity">
    <text evidence="1">Belongs to the class IV-like SAM-binding methyltransferase superfamily. RNA methyltransferase TrmH family.</text>
</comment>
<dbReference type="InterPro" id="IPR004384">
    <property type="entry name" value="RNA_MeTrfase_TrmJ/LasT"/>
</dbReference>
<evidence type="ECO:0000313" key="7">
    <source>
        <dbReference type="Proteomes" id="UP001324384"/>
    </source>
</evidence>
<dbReference type="EMBL" id="CP139961">
    <property type="protein sequence ID" value="WQE04276.1"/>
    <property type="molecule type" value="Genomic_DNA"/>
</dbReference>
<dbReference type="CDD" id="cd18093">
    <property type="entry name" value="SpoU-like_TrmJ"/>
    <property type="match status" value="1"/>
</dbReference>
<keyword evidence="3" id="KW-0808">Transferase</keyword>
<dbReference type="Proteomes" id="UP001324384">
    <property type="component" value="Chromosome"/>
</dbReference>
<dbReference type="GO" id="GO:0008168">
    <property type="term" value="F:methyltransferase activity"/>
    <property type="evidence" value="ECO:0007669"/>
    <property type="project" value="UniProtKB-KW"/>
</dbReference>
<proteinExistence type="inferred from homology"/>
<dbReference type="InterPro" id="IPR029026">
    <property type="entry name" value="tRNA_m1G_MTases_N"/>
</dbReference>
<reference evidence="6 7" key="1">
    <citation type="submission" date="2023-12" db="EMBL/GenBank/DDBJ databases">
        <title>Genome sequencing and assembly of bacterial species from a model synthetic community.</title>
        <authorList>
            <person name="Hogle S.L."/>
        </authorList>
    </citation>
    <scope>NUCLEOTIDE SEQUENCE [LARGE SCALE GENOMIC DNA]</scope>
    <source>
        <strain evidence="6 7">HAMBI_2792</strain>
    </source>
</reference>
<evidence type="ECO:0000313" key="6">
    <source>
        <dbReference type="EMBL" id="WQE04276.1"/>
    </source>
</evidence>
<dbReference type="PANTHER" id="PTHR42786:SF2">
    <property type="entry name" value="TRNA (CYTIDINE_URIDINE-2'-O-)-METHYLTRANSFERASE TRMJ"/>
    <property type="match status" value="1"/>
</dbReference>
<evidence type="ECO:0000256" key="3">
    <source>
        <dbReference type="ARBA" id="ARBA00022679"/>
    </source>
</evidence>
<evidence type="ECO:0000259" key="5">
    <source>
        <dbReference type="Pfam" id="PF00588"/>
    </source>
</evidence>
<dbReference type="PIRSF" id="PIRSF004808">
    <property type="entry name" value="LasT"/>
    <property type="match status" value="1"/>
</dbReference>
<keyword evidence="4" id="KW-0949">S-adenosyl-L-methionine</keyword>